<dbReference type="AlphaFoldDB" id="A0A814U3Z1"/>
<evidence type="ECO:0000256" key="1">
    <source>
        <dbReference type="ARBA" id="ARBA00006484"/>
    </source>
</evidence>
<comment type="caution">
    <text evidence="4">The sequence shown here is derived from an EMBL/GenBank/DDBJ whole genome shotgun (WGS) entry which is preliminary data.</text>
</comment>
<dbReference type="PANTHER" id="PTHR48107">
    <property type="entry name" value="NADPH-DEPENDENT ALDEHYDE REDUCTASE-LIKE PROTEIN, CHLOROPLASTIC-RELATED"/>
    <property type="match status" value="1"/>
</dbReference>
<gene>
    <name evidence="4" type="ORF">ZHD862_LOCUS21138</name>
</gene>
<proteinExistence type="inferred from homology"/>
<dbReference type="Pfam" id="PF13561">
    <property type="entry name" value="adh_short_C2"/>
    <property type="match status" value="1"/>
</dbReference>
<dbReference type="Proteomes" id="UP000663864">
    <property type="component" value="Unassembled WGS sequence"/>
</dbReference>
<keyword evidence="2" id="KW-0560">Oxidoreductase</keyword>
<reference evidence="4" key="1">
    <citation type="submission" date="2021-02" db="EMBL/GenBank/DDBJ databases">
        <authorList>
            <person name="Nowell W R."/>
        </authorList>
    </citation>
    <scope>NUCLEOTIDE SEQUENCE</scope>
</reference>
<dbReference type="InterPro" id="IPR002347">
    <property type="entry name" value="SDR_fam"/>
</dbReference>
<evidence type="ECO:0000313" key="4">
    <source>
        <dbReference type="EMBL" id="CAF1169578.1"/>
    </source>
</evidence>
<name>A0A814U3Z1_9BILA</name>
<sequence>MAGPQPSFPKQEQDSPGYDCKMDPVPDYGLNSYKSTGKLQGKIAIITGGDSGATIVISYLNEHEDAKEIQQAISKIRQECIVVPGDISQEEQCKKIIDITVSIFQRIDILVNNAAYQGKQLSDITELTHDRVEYTFKTNIIAMFDLVKYAVPHIPKGGAIINVGSIQAYDPSAEILDYATTKAAIVGFTKGLARKLLEKGIRVNCVAPGPVWTPLVVASFPKDKNAKFGEGYPIKRPAQPRELAPAFVFLASATDSSYISGEILAVTDGEPTV</sequence>
<organism evidence="4 5">
    <name type="scientific">Rotaria sordida</name>
    <dbReference type="NCBI Taxonomy" id="392033"/>
    <lineage>
        <taxon>Eukaryota</taxon>
        <taxon>Metazoa</taxon>
        <taxon>Spiralia</taxon>
        <taxon>Gnathifera</taxon>
        <taxon>Rotifera</taxon>
        <taxon>Eurotatoria</taxon>
        <taxon>Bdelloidea</taxon>
        <taxon>Philodinida</taxon>
        <taxon>Philodinidae</taxon>
        <taxon>Rotaria</taxon>
    </lineage>
</organism>
<dbReference type="PANTHER" id="PTHR48107:SF16">
    <property type="entry name" value="NADPH-DEPENDENT ALDEHYDE REDUCTASE 1, CHLOROPLASTIC"/>
    <property type="match status" value="1"/>
</dbReference>
<dbReference type="PRINTS" id="PR00080">
    <property type="entry name" value="SDRFAMILY"/>
</dbReference>
<dbReference type="EMBL" id="CAJNOT010001240">
    <property type="protein sequence ID" value="CAF1169578.1"/>
    <property type="molecule type" value="Genomic_DNA"/>
</dbReference>
<dbReference type="Gene3D" id="3.40.50.720">
    <property type="entry name" value="NAD(P)-binding Rossmann-like Domain"/>
    <property type="match status" value="1"/>
</dbReference>
<dbReference type="FunFam" id="3.40.50.720:FF:000084">
    <property type="entry name" value="Short-chain dehydrogenase reductase"/>
    <property type="match status" value="1"/>
</dbReference>
<evidence type="ECO:0000313" key="5">
    <source>
        <dbReference type="Proteomes" id="UP000663864"/>
    </source>
</evidence>
<dbReference type="PRINTS" id="PR00081">
    <property type="entry name" value="GDHRDH"/>
</dbReference>
<comment type="similarity">
    <text evidence="1">Belongs to the short-chain dehydrogenases/reductases (SDR) family.</text>
</comment>
<evidence type="ECO:0000256" key="2">
    <source>
        <dbReference type="ARBA" id="ARBA00023002"/>
    </source>
</evidence>
<dbReference type="InterPro" id="IPR036291">
    <property type="entry name" value="NAD(P)-bd_dom_sf"/>
</dbReference>
<accession>A0A814U3Z1</accession>
<evidence type="ECO:0000256" key="3">
    <source>
        <dbReference type="SAM" id="MobiDB-lite"/>
    </source>
</evidence>
<dbReference type="InterPro" id="IPR020904">
    <property type="entry name" value="Sc_DH/Rdtase_CS"/>
</dbReference>
<dbReference type="SUPFAM" id="SSF51735">
    <property type="entry name" value="NAD(P)-binding Rossmann-fold domains"/>
    <property type="match status" value="1"/>
</dbReference>
<feature type="region of interest" description="Disordered" evidence="3">
    <location>
        <begin position="1"/>
        <end position="21"/>
    </location>
</feature>
<protein>
    <submittedName>
        <fullName evidence="4">Uncharacterized protein</fullName>
    </submittedName>
</protein>
<dbReference type="GO" id="GO:0016614">
    <property type="term" value="F:oxidoreductase activity, acting on CH-OH group of donors"/>
    <property type="evidence" value="ECO:0007669"/>
    <property type="project" value="UniProtKB-ARBA"/>
</dbReference>
<dbReference type="PROSITE" id="PS00061">
    <property type="entry name" value="ADH_SHORT"/>
    <property type="match status" value="1"/>
</dbReference>